<evidence type="ECO:0000313" key="7">
    <source>
        <dbReference type="Proteomes" id="UP001295423"/>
    </source>
</evidence>
<dbReference type="PROSITE" id="PS50088">
    <property type="entry name" value="ANK_REPEAT"/>
    <property type="match status" value="1"/>
</dbReference>
<accession>A0AAD2CAE7</accession>
<dbReference type="SMART" id="SM00248">
    <property type="entry name" value="ANK"/>
    <property type="match status" value="7"/>
</dbReference>
<feature type="region of interest" description="Disordered" evidence="5">
    <location>
        <begin position="12"/>
        <end position="265"/>
    </location>
</feature>
<evidence type="ECO:0000256" key="1">
    <source>
        <dbReference type="ARBA" id="ARBA00022737"/>
    </source>
</evidence>
<dbReference type="Pfam" id="PF12796">
    <property type="entry name" value="Ank_2"/>
    <property type="match status" value="1"/>
</dbReference>
<dbReference type="InterPro" id="IPR036770">
    <property type="entry name" value="Ankyrin_rpt-contain_sf"/>
</dbReference>
<protein>
    <submittedName>
        <fullName evidence="6">Uncharacterized protein</fullName>
    </submittedName>
</protein>
<keyword evidence="7" id="KW-1185">Reference proteome</keyword>
<keyword evidence="1" id="KW-0677">Repeat</keyword>
<proteinExistence type="predicted"/>
<feature type="compositionally biased region" description="Low complexity" evidence="5">
    <location>
        <begin position="119"/>
        <end position="143"/>
    </location>
</feature>
<sequence>MGQSLCIEAWEAMAGSSQNDGVESIDFDSPKEQKKALSVKASEDGTENDGNSSENSPTKAEEMAEETTKPEEPEQAKQDKSQRSEPFPPRSKNGNAENADASKSAYANDATPETDETVESSTAAIETRATAETAATPATSAETTESDTKPIDPVVYDEEKDPVRDTPSTIGEEDLPPPIPKQEPLVPVVEEDTVASAGDTASTSSPTNSNGRPSPSSLRREQSVASETPSTEKHHRPRENSITLQYATRDSEGVGHNRSRSEGILTFEDATRLQASWSNADPEEFSPFSHAKFGHHSSTFLDEPSRTSISMIRVSAVEDPSMPESNVSSVIHDAARITNWGTVKSLCETDPEAASFVGRDRWTALHHACNRRCPYADVVEALITAYPDALLQEEDKGWLPLHYACRFKAPKEVVRLLIHQFPEKGRMAVKCLERQGRTPLYYAVRYDAPPGVVGLLLEVDASAVLEEDQNADSPLALVWDAWAEKMDGKRTLQRIYIPESEAETMALEDQAAQVEKRLKSQKKLYGRWNKVNIFLKAAFGFSVEDDDEAGASNIDGDSKIKAGGKKDANNGRKWRILHATAAIKCHPSLFMLARSLHPEQCFEIDDKDLKGPVHISGDETAAHGLTALHLAASSHANGESSRLVITELLRMNPAAAEEVDSSNSLPFHRVVENKYKPHWSEDGAKDIYLANTAAISATDRDGKLPLHRAASAITYSESSSTATKARSAICNLLELRPEAAEHSDSFGCLPLHLVAQSGSQWDYQVQSLYDANPAAAQVRSGVKMLNRLPLHMAASNPSSEFSMIDTLVQMNPRGATQADRKGNYPLHLACAAGLSWESINSIHKAYPEAIQEAEGNDRGWTALQIAASNSQINVDVISNLSEIYPLGAGVADNDGRYAFHLSCFAGRKWEEGLSALFQAYPDALGTPDRKGLLPFHIVSFRYSASPEEAIPEVQDPSQNERGFSKSASIGLDAEQYAMKELEDAKRIENLFHLLKADPTVLSTQ</sequence>
<evidence type="ECO:0000313" key="6">
    <source>
        <dbReference type="EMBL" id="CAJ1901148.1"/>
    </source>
</evidence>
<keyword evidence="4" id="KW-0175">Coiled coil</keyword>
<evidence type="ECO:0000256" key="5">
    <source>
        <dbReference type="SAM" id="MobiDB-lite"/>
    </source>
</evidence>
<dbReference type="GO" id="GO:0005886">
    <property type="term" value="C:plasma membrane"/>
    <property type="evidence" value="ECO:0007669"/>
    <property type="project" value="TreeGrafter"/>
</dbReference>
<dbReference type="AlphaFoldDB" id="A0AAD2CAE7"/>
<feature type="compositionally biased region" description="Basic and acidic residues" evidence="5">
    <location>
        <begin position="249"/>
        <end position="261"/>
    </location>
</feature>
<evidence type="ECO:0000256" key="3">
    <source>
        <dbReference type="PROSITE-ProRule" id="PRU00023"/>
    </source>
</evidence>
<feature type="coiled-coil region" evidence="4">
    <location>
        <begin position="497"/>
        <end position="524"/>
    </location>
</feature>
<dbReference type="Proteomes" id="UP001295423">
    <property type="component" value="Unassembled WGS sequence"/>
</dbReference>
<feature type="compositionally biased region" description="Polar residues" evidence="5">
    <location>
        <begin position="199"/>
        <end position="229"/>
    </location>
</feature>
<dbReference type="InterPro" id="IPR002110">
    <property type="entry name" value="Ankyrin_rpt"/>
</dbReference>
<comment type="caution">
    <text evidence="6">The sequence shown here is derived from an EMBL/GenBank/DDBJ whole genome shotgun (WGS) entry which is preliminary data.</text>
</comment>
<keyword evidence="2 3" id="KW-0040">ANK repeat</keyword>
<dbReference type="EMBL" id="CAKOGP040000001">
    <property type="protein sequence ID" value="CAJ1901148.1"/>
    <property type="molecule type" value="Genomic_DNA"/>
</dbReference>
<evidence type="ECO:0000256" key="2">
    <source>
        <dbReference type="ARBA" id="ARBA00023043"/>
    </source>
</evidence>
<organism evidence="6 7">
    <name type="scientific">Cylindrotheca closterium</name>
    <dbReference type="NCBI Taxonomy" id="2856"/>
    <lineage>
        <taxon>Eukaryota</taxon>
        <taxon>Sar</taxon>
        <taxon>Stramenopiles</taxon>
        <taxon>Ochrophyta</taxon>
        <taxon>Bacillariophyta</taxon>
        <taxon>Bacillariophyceae</taxon>
        <taxon>Bacillariophycidae</taxon>
        <taxon>Bacillariales</taxon>
        <taxon>Bacillariaceae</taxon>
        <taxon>Cylindrotheca</taxon>
    </lineage>
</organism>
<dbReference type="PANTHER" id="PTHR24186">
    <property type="entry name" value="PROTEIN PHOSPHATASE 1 REGULATORY SUBUNIT"/>
    <property type="match status" value="1"/>
</dbReference>
<name>A0AAD2CAE7_9STRA</name>
<dbReference type="Gene3D" id="1.25.40.20">
    <property type="entry name" value="Ankyrin repeat-containing domain"/>
    <property type="match status" value="3"/>
</dbReference>
<gene>
    <name evidence="6" type="ORF">CYCCA115_LOCUS321</name>
</gene>
<feature type="repeat" description="ANK" evidence="3">
    <location>
        <begin position="435"/>
        <end position="468"/>
    </location>
</feature>
<dbReference type="SUPFAM" id="SSF48403">
    <property type="entry name" value="Ankyrin repeat"/>
    <property type="match status" value="1"/>
</dbReference>
<evidence type="ECO:0000256" key="4">
    <source>
        <dbReference type="SAM" id="Coils"/>
    </source>
</evidence>
<feature type="compositionally biased region" description="Basic and acidic residues" evidence="5">
    <location>
        <begin position="59"/>
        <end position="83"/>
    </location>
</feature>
<dbReference type="PANTHER" id="PTHR24186:SF38">
    <property type="entry name" value="ANKYRIN REPEAT FAMILY PROTEIN"/>
    <property type="match status" value="1"/>
</dbReference>
<reference evidence="6" key="1">
    <citation type="submission" date="2023-08" db="EMBL/GenBank/DDBJ databases">
        <authorList>
            <person name="Audoor S."/>
            <person name="Bilcke G."/>
        </authorList>
    </citation>
    <scope>NUCLEOTIDE SEQUENCE</scope>
</reference>